<evidence type="ECO:0000313" key="2">
    <source>
        <dbReference type="EMBL" id="NOU64367.1"/>
    </source>
</evidence>
<dbReference type="InterPro" id="IPR051465">
    <property type="entry name" value="Cell_Envelope_Struct_Comp"/>
</dbReference>
<name>A0ABX1X7T1_9BACL</name>
<evidence type="ECO:0000259" key="1">
    <source>
        <dbReference type="PROSITE" id="PS51272"/>
    </source>
</evidence>
<dbReference type="Pfam" id="PF00963">
    <property type="entry name" value="Cohesin"/>
    <property type="match status" value="1"/>
</dbReference>
<protein>
    <recommendedName>
        <fullName evidence="1">SLH domain-containing protein</fullName>
    </recommendedName>
</protein>
<proteinExistence type="predicted"/>
<dbReference type="InterPro" id="IPR001119">
    <property type="entry name" value="SLH_dom"/>
</dbReference>
<dbReference type="CDD" id="cd08547">
    <property type="entry name" value="Type_II_cohesin"/>
    <property type="match status" value="1"/>
</dbReference>
<dbReference type="InterPro" id="IPR002102">
    <property type="entry name" value="Cohesin_dom"/>
</dbReference>
<evidence type="ECO:0000313" key="3">
    <source>
        <dbReference type="Proteomes" id="UP000653578"/>
    </source>
</evidence>
<dbReference type="SUPFAM" id="SSF49384">
    <property type="entry name" value="Carbohydrate-binding domain"/>
    <property type="match status" value="1"/>
</dbReference>
<comment type="caution">
    <text evidence="2">The sequence shown here is derived from an EMBL/GenBank/DDBJ whole genome shotgun (WGS) entry which is preliminary data.</text>
</comment>
<dbReference type="PANTHER" id="PTHR43308">
    <property type="entry name" value="OUTER MEMBRANE PROTEIN ALPHA-RELATED"/>
    <property type="match status" value="1"/>
</dbReference>
<dbReference type="PANTHER" id="PTHR43308:SF5">
    <property type="entry name" value="S-LAYER PROTEIN _ PEPTIDOGLYCAN ENDO-BETA-N-ACETYLGLUCOSAMINIDASE"/>
    <property type="match status" value="1"/>
</dbReference>
<dbReference type="Pfam" id="PF00395">
    <property type="entry name" value="SLH"/>
    <property type="match status" value="3"/>
</dbReference>
<dbReference type="RefSeq" id="WP_171630116.1">
    <property type="nucleotide sequence ID" value="NZ_WHNY01000031.1"/>
</dbReference>
<feature type="domain" description="SLH" evidence="1">
    <location>
        <begin position="318"/>
        <end position="381"/>
    </location>
</feature>
<gene>
    <name evidence="2" type="ORF">GC096_10040</name>
</gene>
<reference evidence="2 3" key="1">
    <citation type="submission" date="2019-10" db="EMBL/GenBank/DDBJ databases">
        <title>Description of Paenibacillus humi sp. nov.</title>
        <authorList>
            <person name="Carlier A."/>
            <person name="Qi S."/>
        </authorList>
    </citation>
    <scope>NUCLEOTIDE SEQUENCE [LARGE SCALE GENOMIC DNA]</scope>
    <source>
        <strain evidence="2 3">LMG 31461</strain>
    </source>
</reference>
<dbReference type="EMBL" id="WHNY01000031">
    <property type="protein sequence ID" value="NOU64367.1"/>
    <property type="molecule type" value="Genomic_DNA"/>
</dbReference>
<dbReference type="Proteomes" id="UP000653578">
    <property type="component" value="Unassembled WGS sequence"/>
</dbReference>
<dbReference type="InterPro" id="IPR008965">
    <property type="entry name" value="CBM2/CBM3_carb-bd_dom_sf"/>
</dbReference>
<feature type="domain" description="SLH" evidence="1">
    <location>
        <begin position="254"/>
        <end position="317"/>
    </location>
</feature>
<sequence length="385" mass="41186">MIKKIHTFSLMFFFIMLLLPSIGIHATSGPAYLISIPDGSISAGDNFQVTVSGKQVSDLYAYEVNLSFDTSHLKYIDGSSDSSGFAVGPLVKGNKIQIANTQTGNAPGKNGDVTLAKLTFQAVSQGSAEIVLESVKQLNSELESTVVSNNSKVSAIITNKIQTNPNDVFNSDIVNVKDLLQVIKSKVAEALTSNTKIELADIQGHWAEKTIGTFVKLGVIDGYEDGSFRPDGKITRAEFAAIIARVFDISSSANHSVELNDIDNHWAKDVIEKLASAGVIAGYEDGTFKPNQTISREEMVVILSRVVDLSKLDKDSSKGNLTDLASASSYAVNQIKDAAEAGIVSGKYGGIFDPHGNSTRSEALTVILNALNLNPQIKTLLDSLD</sequence>
<keyword evidence="3" id="KW-1185">Reference proteome</keyword>
<organism evidence="2 3">
    <name type="scientific">Paenibacillus plantarum</name>
    <dbReference type="NCBI Taxonomy" id="2654975"/>
    <lineage>
        <taxon>Bacteria</taxon>
        <taxon>Bacillati</taxon>
        <taxon>Bacillota</taxon>
        <taxon>Bacilli</taxon>
        <taxon>Bacillales</taxon>
        <taxon>Paenibacillaceae</taxon>
        <taxon>Paenibacillus</taxon>
    </lineage>
</organism>
<dbReference type="Gene3D" id="2.60.40.680">
    <property type="match status" value="1"/>
</dbReference>
<accession>A0ABX1X7T1</accession>
<dbReference type="PROSITE" id="PS51272">
    <property type="entry name" value="SLH"/>
    <property type="match status" value="3"/>
</dbReference>
<feature type="domain" description="SLH" evidence="1">
    <location>
        <begin position="194"/>
        <end position="253"/>
    </location>
</feature>